<comment type="caution">
    <text evidence="2">The sequence shown here is derived from an EMBL/GenBank/DDBJ whole genome shotgun (WGS) entry which is preliminary data.</text>
</comment>
<name>A0A176S008_9GAMM</name>
<dbReference type="Pfam" id="PF00668">
    <property type="entry name" value="Condensation"/>
    <property type="match status" value="1"/>
</dbReference>
<evidence type="ECO:0000259" key="1">
    <source>
        <dbReference type="Pfam" id="PF00668"/>
    </source>
</evidence>
<dbReference type="AlphaFoldDB" id="A0A176S008"/>
<evidence type="ECO:0000313" key="2">
    <source>
        <dbReference type="EMBL" id="OAD21276.1"/>
    </source>
</evidence>
<dbReference type="EMBL" id="LUTY01001749">
    <property type="protein sequence ID" value="OAD21276.1"/>
    <property type="molecule type" value="Genomic_DNA"/>
</dbReference>
<dbReference type="SUPFAM" id="SSF52777">
    <property type="entry name" value="CoA-dependent acyltransferases"/>
    <property type="match status" value="1"/>
</dbReference>
<accession>A0A176S008</accession>
<dbReference type="Proteomes" id="UP000076962">
    <property type="component" value="Unassembled WGS sequence"/>
</dbReference>
<proteinExistence type="predicted"/>
<dbReference type="InterPro" id="IPR001242">
    <property type="entry name" value="Condensation_dom"/>
</dbReference>
<dbReference type="InterPro" id="IPR023213">
    <property type="entry name" value="CAT-like_dom_sf"/>
</dbReference>
<dbReference type="GO" id="GO:0003824">
    <property type="term" value="F:catalytic activity"/>
    <property type="evidence" value="ECO:0007669"/>
    <property type="project" value="InterPro"/>
</dbReference>
<organism evidence="2 3">
    <name type="scientific">Candidatus Thiomargarita nelsonii</name>
    <dbReference type="NCBI Taxonomy" id="1003181"/>
    <lineage>
        <taxon>Bacteria</taxon>
        <taxon>Pseudomonadati</taxon>
        <taxon>Pseudomonadota</taxon>
        <taxon>Gammaproteobacteria</taxon>
        <taxon>Thiotrichales</taxon>
        <taxon>Thiotrichaceae</taxon>
        <taxon>Thiomargarita</taxon>
    </lineage>
</organism>
<feature type="domain" description="Condensation" evidence="1">
    <location>
        <begin position="3"/>
        <end position="92"/>
    </location>
</feature>
<evidence type="ECO:0000313" key="3">
    <source>
        <dbReference type="Proteomes" id="UP000076962"/>
    </source>
</evidence>
<dbReference type="Gene3D" id="3.30.559.10">
    <property type="entry name" value="Chloramphenicol acetyltransferase-like domain"/>
    <property type="match status" value="1"/>
</dbReference>
<reference evidence="2 3" key="1">
    <citation type="submission" date="2016-05" db="EMBL/GenBank/DDBJ databases">
        <title>Single-cell genome of chain-forming Candidatus Thiomargarita nelsonii and comparison to other large sulfur-oxidizing bacteria.</title>
        <authorList>
            <person name="Winkel M."/>
            <person name="Salman V."/>
            <person name="Woyke T."/>
            <person name="Schulz-Vogt H."/>
            <person name="Richter M."/>
            <person name="Flood B."/>
            <person name="Bailey J."/>
            <person name="Amann R."/>
            <person name="Mussmann M."/>
        </authorList>
    </citation>
    <scope>NUCLEOTIDE SEQUENCE [LARGE SCALE GENOMIC DNA]</scope>
    <source>
        <strain evidence="2 3">THI036</strain>
    </source>
</reference>
<feature type="non-terminal residue" evidence="2">
    <location>
        <position position="93"/>
    </location>
</feature>
<protein>
    <submittedName>
        <fullName evidence="2">Non-ribosomal peptide synthetase</fullName>
    </submittedName>
</protein>
<keyword evidence="3" id="KW-1185">Reference proteome</keyword>
<gene>
    <name evidence="2" type="ORF">THIOM_002962</name>
</gene>
<sequence length="93" mass="10742">MNTHHYPLSSPQEDIWFDQILHPKVPLYNIGGYLRIDGPIDPALFEKALNQVIQENDALRIILHQGESLPTQTFAEEVQIKLDYHDFSDQDKA</sequence>